<dbReference type="GO" id="GO:0102193">
    <property type="term" value="F:protein-ribulosamine 3-kinase activity"/>
    <property type="evidence" value="ECO:0007669"/>
    <property type="project" value="UniProtKB-EC"/>
</dbReference>
<comment type="catalytic activity">
    <reaction evidence="2">
        <text>N(6)-D-ribulosyl-L-lysyl-[protein] + ATP = N(6)-(3-O-phospho-D-ribulosyl)-L-lysyl-[protein] + ADP + H(+)</text>
        <dbReference type="Rhea" id="RHEA:48432"/>
        <dbReference type="Rhea" id="RHEA-COMP:12103"/>
        <dbReference type="Rhea" id="RHEA-COMP:12104"/>
        <dbReference type="ChEBI" id="CHEBI:15378"/>
        <dbReference type="ChEBI" id="CHEBI:30616"/>
        <dbReference type="ChEBI" id="CHEBI:90418"/>
        <dbReference type="ChEBI" id="CHEBI:90420"/>
        <dbReference type="ChEBI" id="CHEBI:456216"/>
        <dbReference type="EC" id="2.7.1.172"/>
    </reaction>
    <physiologicalReaction direction="left-to-right" evidence="2">
        <dbReference type="Rhea" id="RHEA:48433"/>
    </physiologicalReaction>
</comment>
<protein>
    <recommendedName>
        <fullName evidence="1">protein-ribulosamine 3-kinase</fullName>
        <ecNumber evidence="1">2.7.1.172</ecNumber>
    </recommendedName>
</protein>
<dbReference type="Proteomes" id="UP000663851">
    <property type="component" value="Unassembled WGS sequence"/>
</dbReference>
<comment type="caution">
    <text evidence="3">The sequence shown here is derived from an EMBL/GenBank/DDBJ whole genome shotgun (WGS) entry which is preliminary data.</text>
</comment>
<dbReference type="EMBL" id="CAJOBO010003642">
    <property type="protein sequence ID" value="CAF4499189.1"/>
    <property type="molecule type" value="Genomic_DNA"/>
</dbReference>
<dbReference type="SUPFAM" id="SSF56112">
    <property type="entry name" value="Protein kinase-like (PK-like)"/>
    <property type="match status" value="1"/>
</dbReference>
<reference evidence="3" key="1">
    <citation type="submission" date="2021-02" db="EMBL/GenBank/DDBJ databases">
        <authorList>
            <person name="Nowell W R."/>
        </authorList>
    </citation>
    <scope>NUCLEOTIDE SEQUENCE</scope>
</reference>
<sequence>MLKKSSSLRTQILSLSKPSIPCSDHNEFTVKSIDGGYMSHSFMVKINSQNNNDTSPDSFFVKINIRKHAQQMFDAEIIGSHAMLEVCTLFSRIPQPIGTGNMSTVGNDNQGSWFLAEYISAEKHRLSPHGGLFGFHINNCFVHNEQDYAWNSDWCSFYLEQRLKPVLLRMKCDTDLINHYDKNMDLILLCDRLIPYLPWFLNTAQARIQLCLLHGDFNGRNWTIDGNDNLTMFDGPYEVDIYPMPHTFI</sequence>
<evidence type="ECO:0000313" key="3">
    <source>
        <dbReference type="EMBL" id="CAF4499189.1"/>
    </source>
</evidence>
<dbReference type="InterPro" id="IPR016477">
    <property type="entry name" value="Fructo-/Ketosamine-3-kinase"/>
</dbReference>
<name>A0A820VF95_9BILA</name>
<organism evidence="3 4">
    <name type="scientific">Rotaria socialis</name>
    <dbReference type="NCBI Taxonomy" id="392032"/>
    <lineage>
        <taxon>Eukaryota</taxon>
        <taxon>Metazoa</taxon>
        <taxon>Spiralia</taxon>
        <taxon>Gnathifera</taxon>
        <taxon>Rotifera</taxon>
        <taxon>Eurotatoria</taxon>
        <taxon>Bdelloidea</taxon>
        <taxon>Philodinida</taxon>
        <taxon>Philodinidae</taxon>
        <taxon>Rotaria</taxon>
    </lineage>
</organism>
<dbReference type="InterPro" id="IPR011009">
    <property type="entry name" value="Kinase-like_dom_sf"/>
</dbReference>
<dbReference type="AlphaFoldDB" id="A0A820VF95"/>
<evidence type="ECO:0000256" key="1">
    <source>
        <dbReference type="ARBA" id="ARBA00011961"/>
    </source>
</evidence>
<proteinExistence type="predicted"/>
<dbReference type="PANTHER" id="PTHR12149">
    <property type="entry name" value="FRUCTOSAMINE 3 KINASE-RELATED PROTEIN"/>
    <property type="match status" value="1"/>
</dbReference>
<dbReference type="EC" id="2.7.1.172" evidence="1"/>
<accession>A0A820VF95</accession>
<evidence type="ECO:0000256" key="2">
    <source>
        <dbReference type="ARBA" id="ARBA00048655"/>
    </source>
</evidence>
<dbReference type="Pfam" id="PF03881">
    <property type="entry name" value="Fructosamin_kin"/>
    <property type="match status" value="1"/>
</dbReference>
<dbReference type="PANTHER" id="PTHR12149:SF8">
    <property type="entry name" value="PROTEIN-RIBULOSAMINE 3-KINASE"/>
    <property type="match status" value="1"/>
</dbReference>
<gene>
    <name evidence="3" type="ORF">HFQ381_LOCUS27642</name>
</gene>
<dbReference type="Gene3D" id="3.90.1200.10">
    <property type="match status" value="1"/>
</dbReference>
<evidence type="ECO:0000313" key="4">
    <source>
        <dbReference type="Proteomes" id="UP000663851"/>
    </source>
</evidence>